<dbReference type="EMBL" id="JAGEUA010000009">
    <property type="protein sequence ID" value="KAL0965797.1"/>
    <property type="molecule type" value="Genomic_DNA"/>
</dbReference>
<organism evidence="1 2">
    <name type="scientific">Umbra pygmaea</name>
    <name type="common">Eastern mudminnow</name>
    <dbReference type="NCBI Taxonomy" id="75934"/>
    <lineage>
        <taxon>Eukaryota</taxon>
        <taxon>Metazoa</taxon>
        <taxon>Chordata</taxon>
        <taxon>Craniata</taxon>
        <taxon>Vertebrata</taxon>
        <taxon>Euteleostomi</taxon>
        <taxon>Actinopterygii</taxon>
        <taxon>Neopterygii</taxon>
        <taxon>Teleostei</taxon>
        <taxon>Protacanthopterygii</taxon>
        <taxon>Esociformes</taxon>
        <taxon>Umbridae</taxon>
        <taxon>Umbra</taxon>
    </lineage>
</organism>
<dbReference type="AlphaFoldDB" id="A0ABD0WQ64"/>
<gene>
    <name evidence="1" type="ORF">UPYG_G00285830</name>
</gene>
<evidence type="ECO:0000313" key="1">
    <source>
        <dbReference type="EMBL" id="KAL0965797.1"/>
    </source>
</evidence>
<reference evidence="1 2" key="1">
    <citation type="submission" date="2024-06" db="EMBL/GenBank/DDBJ databases">
        <authorList>
            <person name="Pan Q."/>
            <person name="Wen M."/>
            <person name="Jouanno E."/>
            <person name="Zahm M."/>
            <person name="Klopp C."/>
            <person name="Cabau C."/>
            <person name="Louis A."/>
            <person name="Berthelot C."/>
            <person name="Parey E."/>
            <person name="Roest Crollius H."/>
            <person name="Montfort J."/>
            <person name="Robinson-Rechavi M."/>
            <person name="Bouchez O."/>
            <person name="Lampietro C."/>
            <person name="Lopez Roques C."/>
            <person name="Donnadieu C."/>
            <person name="Postlethwait J."/>
            <person name="Bobe J."/>
            <person name="Verreycken H."/>
            <person name="Guiguen Y."/>
        </authorList>
    </citation>
    <scope>NUCLEOTIDE SEQUENCE [LARGE SCALE GENOMIC DNA]</scope>
    <source>
        <strain evidence="1">Up_M1</strain>
        <tissue evidence="1">Testis</tissue>
    </source>
</reference>
<dbReference type="Proteomes" id="UP001557470">
    <property type="component" value="Unassembled WGS sequence"/>
</dbReference>
<comment type="caution">
    <text evidence="1">The sequence shown here is derived from an EMBL/GenBank/DDBJ whole genome shotgun (WGS) entry which is preliminary data.</text>
</comment>
<protein>
    <submittedName>
        <fullName evidence="1">Uncharacterized protein</fullName>
    </submittedName>
</protein>
<proteinExistence type="predicted"/>
<name>A0ABD0WQ64_UMBPY</name>
<sequence length="72" mass="8429">MSETITGNSLDYFKVCLHRHGKDGWLDVKWKGATIKHTKQSYGFICGLFVLEIEWSTCWRWYHSACLGMTQK</sequence>
<keyword evidence="2" id="KW-1185">Reference proteome</keyword>
<evidence type="ECO:0000313" key="2">
    <source>
        <dbReference type="Proteomes" id="UP001557470"/>
    </source>
</evidence>
<accession>A0ABD0WQ64</accession>